<dbReference type="EMBL" id="RKHR01000003">
    <property type="protein sequence ID" value="ROS05597.1"/>
    <property type="molecule type" value="Genomic_DNA"/>
</dbReference>
<evidence type="ECO:0000313" key="3">
    <source>
        <dbReference type="Proteomes" id="UP000275394"/>
    </source>
</evidence>
<gene>
    <name evidence="2" type="ORF">EDC56_1142</name>
</gene>
<name>A0A3N2E0N6_9GAMM</name>
<dbReference type="AlphaFoldDB" id="A0A3N2E0N6"/>
<keyword evidence="3" id="KW-1185">Reference proteome</keyword>
<reference evidence="2 3" key="1">
    <citation type="submission" date="2018-11" db="EMBL/GenBank/DDBJ databases">
        <title>Genomic Encyclopedia of Type Strains, Phase IV (KMG-IV): sequencing the most valuable type-strain genomes for metagenomic binning, comparative biology and taxonomic classification.</title>
        <authorList>
            <person name="Goeker M."/>
        </authorList>
    </citation>
    <scope>NUCLEOTIDE SEQUENCE [LARGE SCALE GENOMIC DNA]</scope>
    <source>
        <strain evidence="2 3">DSM 100316</strain>
    </source>
</reference>
<feature type="chain" id="PRO_5018138002" evidence="1">
    <location>
        <begin position="22"/>
        <end position="438"/>
    </location>
</feature>
<organism evidence="2 3">
    <name type="scientific">Sinobacterium caligoides</name>
    <dbReference type="NCBI Taxonomy" id="933926"/>
    <lineage>
        <taxon>Bacteria</taxon>
        <taxon>Pseudomonadati</taxon>
        <taxon>Pseudomonadota</taxon>
        <taxon>Gammaproteobacteria</taxon>
        <taxon>Cellvibrionales</taxon>
        <taxon>Spongiibacteraceae</taxon>
        <taxon>Sinobacterium</taxon>
    </lineage>
</organism>
<proteinExistence type="predicted"/>
<protein>
    <submittedName>
        <fullName evidence="2">Uncharacterized protein</fullName>
    </submittedName>
</protein>
<dbReference type="Proteomes" id="UP000275394">
    <property type="component" value="Unassembled WGS sequence"/>
</dbReference>
<accession>A0A3N2E0N6</accession>
<evidence type="ECO:0000256" key="1">
    <source>
        <dbReference type="SAM" id="SignalP"/>
    </source>
</evidence>
<sequence length="438" mass="47250">MRSIKNIAVYNLLLISIAALAACGGGGGGGGGGGASSGGGVDGDSLRVNIEGRAVKGVMKDPDVQIFLIKDGVALERAEYSADSDKLGNFSFHSPIYTAPPFSAMLKTETGLKFYHKCDFYPSCNDVDFGEIDTLFGNSIFSYDVTGMELRSYIPALASDNLVNANVSTLTSFAVAMAEGMPGKLTDENASKAKKAIEDLFGLTERDIDIQATKLIDLTDVNEWVSATEEERYHSVMNAAIVGMPEEVFALQRESLGVDPAKNDYQITFNNVLSDLAFNGQFGGDDRYKEDFIQLFINIDDGAHSVSLSGYIGARGEVKLSHFSDIYDQVTGYIRLEGMTTELLYKSSYRQRFYAETGFPVWDSGVLTFTVSENGAISGISEGSNSSDGLSGVVTGDVLRVNKDGNQFNTNSGFDIEKYKDIANKQLALLHAHYGTTP</sequence>
<comment type="caution">
    <text evidence="2">The sequence shown here is derived from an EMBL/GenBank/DDBJ whole genome shotgun (WGS) entry which is preliminary data.</text>
</comment>
<dbReference type="PROSITE" id="PS51257">
    <property type="entry name" value="PROKAR_LIPOPROTEIN"/>
    <property type="match status" value="1"/>
</dbReference>
<evidence type="ECO:0000313" key="2">
    <source>
        <dbReference type="EMBL" id="ROS05597.1"/>
    </source>
</evidence>
<feature type="signal peptide" evidence="1">
    <location>
        <begin position="1"/>
        <end position="21"/>
    </location>
</feature>
<keyword evidence="1" id="KW-0732">Signal</keyword>
<dbReference type="RefSeq" id="WP_123711493.1">
    <property type="nucleotide sequence ID" value="NZ_RKHR01000003.1"/>
</dbReference>